<organism evidence="1 2">
    <name type="scientific">Haemonchus contortus</name>
    <name type="common">Barber pole worm</name>
    <dbReference type="NCBI Taxonomy" id="6289"/>
    <lineage>
        <taxon>Eukaryota</taxon>
        <taxon>Metazoa</taxon>
        <taxon>Ecdysozoa</taxon>
        <taxon>Nematoda</taxon>
        <taxon>Chromadorea</taxon>
        <taxon>Rhabditida</taxon>
        <taxon>Rhabditina</taxon>
        <taxon>Rhabditomorpha</taxon>
        <taxon>Strongyloidea</taxon>
        <taxon>Trichostrongylidae</taxon>
        <taxon>Haemonchus</taxon>
    </lineage>
</organism>
<dbReference type="OrthoDB" id="5863598at2759"/>
<name>A0A7I4Z4X4_HAECO</name>
<evidence type="ECO:0000313" key="2">
    <source>
        <dbReference type="WBParaSite" id="HCON_00173600-00001"/>
    </source>
</evidence>
<accession>A0A7I4Z4X4</accession>
<dbReference type="WBParaSite" id="HCON_00173600-00001">
    <property type="protein sequence ID" value="HCON_00173600-00001"/>
    <property type="gene ID" value="HCON_00173600"/>
</dbReference>
<dbReference type="Proteomes" id="UP000025227">
    <property type="component" value="Unplaced"/>
</dbReference>
<dbReference type="AlphaFoldDB" id="A0A7I4Z4X4"/>
<protein>
    <submittedName>
        <fullName evidence="2">DDE_Tnp_1_7 domain-containing protein</fullName>
    </submittedName>
</protein>
<evidence type="ECO:0000313" key="1">
    <source>
        <dbReference type="Proteomes" id="UP000025227"/>
    </source>
</evidence>
<reference evidence="2" key="1">
    <citation type="submission" date="2020-12" db="UniProtKB">
        <authorList>
            <consortium name="WormBaseParasite"/>
        </authorList>
    </citation>
    <scope>IDENTIFICATION</scope>
    <source>
        <strain evidence="2">MHco3</strain>
    </source>
</reference>
<proteinExistence type="predicted"/>
<keyword evidence="1" id="KW-1185">Reference proteome</keyword>
<sequence>MKHILFTKLAQLPACDPEGRQLSTLYNRMFSLVRQFCNGGDDSKETALGALLLKKLPVRVRSQIYDRTSNSHNVTPSELLHVLQRLFGKVREESTMPRYYPTQLHQSFCLVDATSPTSLYSTFTKKTTTVALITLLLSYDKAYGYRREEPQ</sequence>